<dbReference type="GO" id="GO:0008237">
    <property type="term" value="F:metallopeptidase activity"/>
    <property type="evidence" value="ECO:0007669"/>
    <property type="project" value="InterPro"/>
</dbReference>
<protein>
    <recommendedName>
        <fullName evidence="4">Peptidase M10 metallopeptidase domain-containing protein</fullName>
    </recommendedName>
</protein>
<evidence type="ECO:0000313" key="2">
    <source>
        <dbReference type="EMBL" id="OGG27254.1"/>
    </source>
</evidence>
<dbReference type="Gene3D" id="3.40.390.10">
    <property type="entry name" value="Collagenase (Catalytic Domain)"/>
    <property type="match status" value="1"/>
</dbReference>
<name>A0A1F6ARD7_9BACT</name>
<feature type="chain" id="PRO_5009522998" description="Peptidase M10 metallopeptidase domain-containing protein" evidence="1">
    <location>
        <begin position="25"/>
        <end position="254"/>
    </location>
</feature>
<dbReference type="InterPro" id="IPR024079">
    <property type="entry name" value="MetalloPept_cat_dom_sf"/>
</dbReference>
<proteinExistence type="predicted"/>
<accession>A0A1F6ARD7</accession>
<sequence>MIRKFFVLSLLVVFLASFAPIVSATHSWGNYHWGRTANPFTLKLGDNVSNAWDSFLGTTSSDWSQSAVLDTSIVPGLANPKNCRPTSGRVEVCNSKYGKNGWLGLAQIWASGSHIYQGVTKVNDTYFSTTKYNTPAWKNLVMCQEVGHTLGLDHQDENFSNTNLGTCMDYTNNPAGPPSNEYPNAHDYEELGIIYEHLDSITTVSQTKSSIASGNFENRSDWGKELKNNGKVAVYERDFGEGHKLFTFIIWAED</sequence>
<organism evidence="2 3">
    <name type="scientific">Candidatus Gottesmanbacteria bacterium RIFCSPLOWO2_01_FULL_39_12b</name>
    <dbReference type="NCBI Taxonomy" id="1798388"/>
    <lineage>
        <taxon>Bacteria</taxon>
        <taxon>Candidatus Gottesmaniibacteriota</taxon>
    </lineage>
</organism>
<keyword evidence="1" id="KW-0732">Signal</keyword>
<feature type="signal peptide" evidence="1">
    <location>
        <begin position="1"/>
        <end position="24"/>
    </location>
</feature>
<dbReference type="SUPFAM" id="SSF55486">
    <property type="entry name" value="Metalloproteases ('zincins'), catalytic domain"/>
    <property type="match status" value="1"/>
</dbReference>
<dbReference type="Proteomes" id="UP000176609">
    <property type="component" value="Unassembled WGS sequence"/>
</dbReference>
<gene>
    <name evidence="2" type="ORF">A2960_00340</name>
</gene>
<reference evidence="2 3" key="1">
    <citation type="journal article" date="2016" name="Nat. Commun.">
        <title>Thousands of microbial genomes shed light on interconnected biogeochemical processes in an aquifer system.</title>
        <authorList>
            <person name="Anantharaman K."/>
            <person name="Brown C.T."/>
            <person name="Hug L.A."/>
            <person name="Sharon I."/>
            <person name="Castelle C.J."/>
            <person name="Probst A.J."/>
            <person name="Thomas B.C."/>
            <person name="Singh A."/>
            <person name="Wilkins M.J."/>
            <person name="Karaoz U."/>
            <person name="Brodie E.L."/>
            <person name="Williams K.H."/>
            <person name="Hubbard S.S."/>
            <person name="Banfield J.F."/>
        </authorList>
    </citation>
    <scope>NUCLEOTIDE SEQUENCE [LARGE SCALE GENOMIC DNA]</scope>
</reference>
<dbReference type="AlphaFoldDB" id="A0A1F6ARD7"/>
<dbReference type="EMBL" id="MFJR01000005">
    <property type="protein sequence ID" value="OGG27254.1"/>
    <property type="molecule type" value="Genomic_DNA"/>
</dbReference>
<comment type="caution">
    <text evidence="2">The sequence shown here is derived from an EMBL/GenBank/DDBJ whole genome shotgun (WGS) entry which is preliminary data.</text>
</comment>
<evidence type="ECO:0000313" key="3">
    <source>
        <dbReference type="Proteomes" id="UP000176609"/>
    </source>
</evidence>
<evidence type="ECO:0000256" key="1">
    <source>
        <dbReference type="SAM" id="SignalP"/>
    </source>
</evidence>
<evidence type="ECO:0008006" key="4">
    <source>
        <dbReference type="Google" id="ProtNLM"/>
    </source>
</evidence>